<proteinExistence type="predicted"/>
<gene>
    <name evidence="1" type="ORF">AM592_16880</name>
</gene>
<dbReference type="RefSeq" id="WP_053604892.1">
    <property type="nucleotide sequence ID" value="NZ_CP012600.1"/>
</dbReference>
<evidence type="ECO:0000313" key="1">
    <source>
        <dbReference type="EMBL" id="ALC83059.1"/>
    </source>
</evidence>
<organism evidence="1 2">
    <name type="scientific">Bacillus gobiensis</name>
    <dbReference type="NCBI Taxonomy" id="1441095"/>
    <lineage>
        <taxon>Bacteria</taxon>
        <taxon>Bacillati</taxon>
        <taxon>Bacillota</taxon>
        <taxon>Bacilli</taxon>
        <taxon>Bacillales</taxon>
        <taxon>Bacillaceae</taxon>
        <taxon>Bacillus</taxon>
    </lineage>
</organism>
<reference evidence="1 2" key="2">
    <citation type="journal article" date="2016" name="Int. J. Syst. Evol. Microbiol.">
        <title>Bacillus gobiensis sp. nov., isolated from a soil sample.</title>
        <authorList>
            <person name="Liu B."/>
            <person name="Liu G.H."/>
            <person name="Cetin S."/>
            <person name="Schumann P."/>
            <person name="Pan Z.Z."/>
            <person name="Chen Q.Q."/>
        </authorList>
    </citation>
    <scope>NUCLEOTIDE SEQUENCE [LARGE SCALE GENOMIC DNA]</scope>
    <source>
        <strain evidence="1 2">FJAT-4402</strain>
    </source>
</reference>
<dbReference type="PATRIC" id="fig|1441095.3.peg.3742"/>
<accession>A0A0M4FTL2</accession>
<dbReference type="Proteomes" id="UP000067625">
    <property type="component" value="Chromosome"/>
</dbReference>
<evidence type="ECO:0000313" key="2">
    <source>
        <dbReference type="Proteomes" id="UP000067625"/>
    </source>
</evidence>
<name>A0A0M4FTL2_9BACI</name>
<keyword evidence="2" id="KW-1185">Reference proteome</keyword>
<reference evidence="2" key="1">
    <citation type="submission" date="2015-08" db="EMBL/GenBank/DDBJ databases">
        <title>Genome sequencing project for genomic taxonomy and phylogenomics of Bacillus-like bacteria.</title>
        <authorList>
            <person name="Liu B."/>
            <person name="Wang J."/>
            <person name="Zhu Y."/>
            <person name="Liu G."/>
            <person name="Chen Q."/>
            <person name="Chen Z."/>
            <person name="Lan J."/>
            <person name="Che J."/>
            <person name="Ge C."/>
            <person name="Shi H."/>
            <person name="Pan Z."/>
            <person name="Liu X."/>
        </authorList>
    </citation>
    <scope>NUCLEOTIDE SEQUENCE [LARGE SCALE GENOMIC DNA]</scope>
    <source>
        <strain evidence="2">FJAT-4402</strain>
    </source>
</reference>
<dbReference type="AlphaFoldDB" id="A0A0M4FTL2"/>
<dbReference type="EMBL" id="CP012600">
    <property type="protein sequence ID" value="ALC83059.1"/>
    <property type="molecule type" value="Genomic_DNA"/>
</dbReference>
<dbReference type="STRING" id="1441095.AM592_16880"/>
<protein>
    <submittedName>
        <fullName evidence="1">Uncharacterized protein</fullName>
    </submittedName>
</protein>
<sequence>MTQYIYIASPMRLPTGSFGLNPVSPEQPNVFKTELDFTHLYFENNYNSEKKARFTYSAHFSFKHQVAASHNFLPLKYQVNGNSMEEKCLTLLYSYLEEAVQASGIIEYFTSLNGKEYLPISHKRSIRWADIKTSYDLVMEDLEFWEITL</sequence>
<dbReference type="OrthoDB" id="2195145at2"/>